<comment type="caution">
    <text evidence="3">The sequence shown here is derived from an EMBL/GenBank/DDBJ whole genome shotgun (WGS) entry which is preliminary data.</text>
</comment>
<evidence type="ECO:0000313" key="3">
    <source>
        <dbReference type="EMBL" id="OXU31297.1"/>
    </source>
</evidence>
<dbReference type="GO" id="GO:0005737">
    <property type="term" value="C:cytoplasm"/>
    <property type="evidence" value="ECO:0007669"/>
    <property type="project" value="TreeGrafter"/>
</dbReference>
<feature type="region of interest" description="Disordered" evidence="2">
    <location>
        <begin position="271"/>
        <end position="302"/>
    </location>
</feature>
<evidence type="ECO:0000313" key="4">
    <source>
        <dbReference type="Proteomes" id="UP000215335"/>
    </source>
</evidence>
<dbReference type="PANTHER" id="PTHR22741">
    <property type="entry name" value="P140CAP/SNIP-RELATED"/>
    <property type="match status" value="1"/>
</dbReference>
<keyword evidence="4" id="KW-1185">Reference proteome</keyword>
<feature type="region of interest" description="Disordered" evidence="2">
    <location>
        <begin position="214"/>
        <end position="237"/>
    </location>
</feature>
<gene>
    <name evidence="3" type="ORF">TSAR_013911</name>
</gene>
<accession>A0A232FLS5</accession>
<dbReference type="Proteomes" id="UP000215335">
    <property type="component" value="Unassembled WGS sequence"/>
</dbReference>
<keyword evidence="1" id="KW-0175">Coiled coil</keyword>
<feature type="compositionally biased region" description="Basic and acidic residues" evidence="2">
    <location>
        <begin position="282"/>
        <end position="302"/>
    </location>
</feature>
<dbReference type="InterPro" id="IPR051825">
    <property type="entry name" value="SRCIN1"/>
</dbReference>
<evidence type="ECO:0000256" key="2">
    <source>
        <dbReference type="SAM" id="MobiDB-lite"/>
    </source>
</evidence>
<reference evidence="3 4" key="1">
    <citation type="journal article" date="2017" name="Curr. Biol.">
        <title>The Evolution of Venom by Co-option of Single-Copy Genes.</title>
        <authorList>
            <person name="Martinson E.O."/>
            <person name="Mrinalini"/>
            <person name="Kelkar Y.D."/>
            <person name="Chang C.H."/>
            <person name="Werren J.H."/>
        </authorList>
    </citation>
    <scope>NUCLEOTIDE SEQUENCE [LARGE SCALE GENOMIC DNA]</scope>
    <source>
        <strain evidence="3 4">Alberta</strain>
        <tissue evidence="3">Whole body</tissue>
    </source>
</reference>
<evidence type="ECO:0000256" key="1">
    <source>
        <dbReference type="SAM" id="Coils"/>
    </source>
</evidence>
<feature type="coiled-coil region" evidence="1">
    <location>
        <begin position="55"/>
        <end position="82"/>
    </location>
</feature>
<protein>
    <submittedName>
        <fullName evidence="3">Uncharacterized protein</fullName>
    </submittedName>
</protein>
<dbReference type="EMBL" id="NNAY01000070">
    <property type="protein sequence ID" value="OXU31297.1"/>
    <property type="molecule type" value="Genomic_DNA"/>
</dbReference>
<dbReference type="AlphaFoldDB" id="A0A232FLS5"/>
<dbReference type="STRING" id="543379.A0A232FLS5"/>
<feature type="compositionally biased region" description="Polar residues" evidence="2">
    <location>
        <begin position="272"/>
        <end position="281"/>
    </location>
</feature>
<organism evidence="3 4">
    <name type="scientific">Trichomalopsis sarcophagae</name>
    <dbReference type="NCBI Taxonomy" id="543379"/>
    <lineage>
        <taxon>Eukaryota</taxon>
        <taxon>Metazoa</taxon>
        <taxon>Ecdysozoa</taxon>
        <taxon>Arthropoda</taxon>
        <taxon>Hexapoda</taxon>
        <taxon>Insecta</taxon>
        <taxon>Pterygota</taxon>
        <taxon>Neoptera</taxon>
        <taxon>Endopterygota</taxon>
        <taxon>Hymenoptera</taxon>
        <taxon>Apocrita</taxon>
        <taxon>Proctotrupomorpha</taxon>
        <taxon>Chalcidoidea</taxon>
        <taxon>Pteromalidae</taxon>
        <taxon>Pteromalinae</taxon>
        <taxon>Trichomalopsis</taxon>
    </lineage>
</organism>
<name>A0A232FLS5_9HYME</name>
<dbReference type="PANTHER" id="PTHR22741:SF10">
    <property type="entry name" value="COILED-COIL DOMAIN-CONTAINING PROTEIN CG32809"/>
    <property type="match status" value="1"/>
</dbReference>
<dbReference type="OrthoDB" id="6022652at2759"/>
<dbReference type="Gene3D" id="1.20.58.1540">
    <property type="entry name" value="Actin interacting protein 3, C-terminal domain"/>
    <property type="match status" value="1"/>
</dbReference>
<proteinExistence type="predicted"/>
<sequence length="302" mass="35070">MQFKLTGWYLTQQYDYQYTQKERNKPTPPPKPVALATGQFVYRDLSLTPEMYNQLRGMQKKAKDLRQEIKNLRRMSQAQAHTVRETIRDAFVSIRTILLSSREQDWSSSDAEKLRLSRDEDLYKQEMLWLEKDLTGLESTVEELRGNVINRKTRVNMSDVENMALILSKASCTDIKSDICDWYYHPKCMPILAIREGGKTIQVCKNCLVTANETPRCTSTSSPFSRSSSPLPQQQKRSVNRLLHNHHALLVGYNKILDKLNKLDNIEKQQNEMKNQLSESKSSLEKRMTAIEKSLEPLREIP</sequence>